<protein>
    <recommendedName>
        <fullName evidence="6">Zn(2)-C6 fungal-type domain-containing protein</fullName>
    </recommendedName>
</protein>
<keyword evidence="5" id="KW-0539">Nucleus</keyword>
<keyword evidence="2" id="KW-0805">Transcription regulation</keyword>
<dbReference type="RefSeq" id="XP_040674166.1">
    <property type="nucleotide sequence ID" value="XM_040811962.1"/>
</dbReference>
<dbReference type="SUPFAM" id="SSF57701">
    <property type="entry name" value="Zn2/Cys6 DNA-binding domain"/>
    <property type="match status" value="1"/>
</dbReference>
<evidence type="ECO:0000259" key="6">
    <source>
        <dbReference type="PROSITE" id="PS50048"/>
    </source>
</evidence>
<dbReference type="GeneID" id="63727473"/>
<name>A0A1L9Q3R4_ASPVE</name>
<dbReference type="STRING" id="1036611.A0A1L9Q3R4"/>
<keyword evidence="8" id="KW-1185">Reference proteome</keyword>
<sequence>MSTPALAKVTCTSCRERHLKCDDNHDVCQTCQRTGEICKRIPNKLRFRHGSSARYDSSFGKDQVWLRTNKRRKFDFVDESVAVITSYNRGTVRDVDFDGAISPGQEPGSSFGHISVPSTPSVTNISELGPGLHTNPSILRSCSDSVHDDTGTSIKSKSHLEAMLIRYFVEELSKWFDVCDPDRHFARTIPQRARSYPSLLHAILTASARHITSIGKHRNPSGGFTWKGALIPDLRDDTALHYHNRCIKELQSLSGDVEQIHNENLLAAAIVLRFYEEIDSPFEGNNDNGVLLRVLNIIVSTQLPTSDAFPCSLAEMYHSKVPSGSRPQYTQAGGLRRACFCVAFRQELYKSFMNQRPFTIPLSRWNSFRTFAPAGDGTWADRAILFCADVLEYCYGSSETSNRPSTDKDLWQNLSQYVEVLSRRLPPSFEPIYTREHEIFPEIWFMDGCQATVAAHIELAKMLLVAFDPSPPKFGQGQMAAMKGLMKMMRVTVLRVCGIALHNRASPSVFVDATMAISACGEYITDEEGRCALMEVLRIAESEYAWPTRVVTEKLRRAWEE</sequence>
<dbReference type="Gene3D" id="4.10.240.10">
    <property type="entry name" value="Zn(2)-C6 fungal-type DNA-binding domain"/>
    <property type="match status" value="1"/>
</dbReference>
<dbReference type="PANTHER" id="PTHR37534:SF2">
    <property type="entry name" value="N-ACETYLTRANSFERASE DOMAIN-CONTAINING PROTEIN"/>
    <property type="match status" value="1"/>
</dbReference>
<dbReference type="GO" id="GO:0000976">
    <property type="term" value="F:transcription cis-regulatory region binding"/>
    <property type="evidence" value="ECO:0007669"/>
    <property type="project" value="TreeGrafter"/>
</dbReference>
<gene>
    <name evidence="7" type="ORF">ASPVEDRAFT_396118</name>
</gene>
<evidence type="ECO:0000256" key="1">
    <source>
        <dbReference type="ARBA" id="ARBA00004123"/>
    </source>
</evidence>
<evidence type="ECO:0000256" key="5">
    <source>
        <dbReference type="ARBA" id="ARBA00023242"/>
    </source>
</evidence>
<dbReference type="SMART" id="SM00066">
    <property type="entry name" value="GAL4"/>
    <property type="match status" value="1"/>
</dbReference>
<dbReference type="VEuPathDB" id="FungiDB:ASPVEDRAFT_396118"/>
<dbReference type="InterPro" id="IPR036864">
    <property type="entry name" value="Zn2-C6_fun-type_DNA-bd_sf"/>
</dbReference>
<evidence type="ECO:0000313" key="7">
    <source>
        <dbReference type="EMBL" id="OJJ08404.1"/>
    </source>
</evidence>
<dbReference type="PROSITE" id="PS50048">
    <property type="entry name" value="ZN2_CY6_FUNGAL_2"/>
    <property type="match status" value="1"/>
</dbReference>
<dbReference type="Pfam" id="PF00172">
    <property type="entry name" value="Zn_clus"/>
    <property type="match status" value="1"/>
</dbReference>
<dbReference type="GO" id="GO:0000981">
    <property type="term" value="F:DNA-binding transcription factor activity, RNA polymerase II-specific"/>
    <property type="evidence" value="ECO:0007669"/>
    <property type="project" value="InterPro"/>
</dbReference>
<dbReference type="CDD" id="cd00067">
    <property type="entry name" value="GAL4"/>
    <property type="match status" value="1"/>
</dbReference>
<dbReference type="OrthoDB" id="4525710at2759"/>
<dbReference type="Pfam" id="PF11951">
    <property type="entry name" value="Fungal_trans_2"/>
    <property type="match status" value="1"/>
</dbReference>
<dbReference type="GO" id="GO:0008270">
    <property type="term" value="F:zinc ion binding"/>
    <property type="evidence" value="ECO:0007669"/>
    <property type="project" value="InterPro"/>
</dbReference>
<reference evidence="8" key="1">
    <citation type="journal article" date="2017" name="Genome Biol.">
        <title>Comparative genomics reveals high biological diversity and specific adaptations in the industrially and medically important fungal genus Aspergillus.</title>
        <authorList>
            <person name="de Vries R.P."/>
            <person name="Riley R."/>
            <person name="Wiebenga A."/>
            <person name="Aguilar-Osorio G."/>
            <person name="Amillis S."/>
            <person name="Uchima C.A."/>
            <person name="Anderluh G."/>
            <person name="Asadollahi M."/>
            <person name="Askin M."/>
            <person name="Barry K."/>
            <person name="Battaglia E."/>
            <person name="Bayram O."/>
            <person name="Benocci T."/>
            <person name="Braus-Stromeyer S.A."/>
            <person name="Caldana C."/>
            <person name="Canovas D."/>
            <person name="Cerqueira G.C."/>
            <person name="Chen F."/>
            <person name="Chen W."/>
            <person name="Choi C."/>
            <person name="Clum A."/>
            <person name="Dos Santos R.A."/>
            <person name="Damasio A.R."/>
            <person name="Diallinas G."/>
            <person name="Emri T."/>
            <person name="Fekete E."/>
            <person name="Flipphi M."/>
            <person name="Freyberg S."/>
            <person name="Gallo A."/>
            <person name="Gournas C."/>
            <person name="Habgood R."/>
            <person name="Hainaut M."/>
            <person name="Harispe M.L."/>
            <person name="Henrissat B."/>
            <person name="Hilden K.S."/>
            <person name="Hope R."/>
            <person name="Hossain A."/>
            <person name="Karabika E."/>
            <person name="Karaffa L."/>
            <person name="Karanyi Z."/>
            <person name="Krasevec N."/>
            <person name="Kuo A."/>
            <person name="Kusch H."/>
            <person name="LaButti K."/>
            <person name="Lagendijk E.L."/>
            <person name="Lapidus A."/>
            <person name="Levasseur A."/>
            <person name="Lindquist E."/>
            <person name="Lipzen A."/>
            <person name="Logrieco A.F."/>
            <person name="MacCabe A."/>
            <person name="Maekelae M.R."/>
            <person name="Malavazi I."/>
            <person name="Melin P."/>
            <person name="Meyer V."/>
            <person name="Mielnichuk N."/>
            <person name="Miskei M."/>
            <person name="Molnar A.P."/>
            <person name="Mule G."/>
            <person name="Ngan C.Y."/>
            <person name="Orejas M."/>
            <person name="Orosz E."/>
            <person name="Ouedraogo J.P."/>
            <person name="Overkamp K.M."/>
            <person name="Park H.-S."/>
            <person name="Perrone G."/>
            <person name="Piumi F."/>
            <person name="Punt P.J."/>
            <person name="Ram A.F."/>
            <person name="Ramon A."/>
            <person name="Rauscher S."/>
            <person name="Record E."/>
            <person name="Riano-Pachon D.M."/>
            <person name="Robert V."/>
            <person name="Roehrig J."/>
            <person name="Ruller R."/>
            <person name="Salamov A."/>
            <person name="Salih N.S."/>
            <person name="Samson R.A."/>
            <person name="Sandor E."/>
            <person name="Sanguinetti M."/>
            <person name="Schuetze T."/>
            <person name="Sepcic K."/>
            <person name="Shelest E."/>
            <person name="Sherlock G."/>
            <person name="Sophianopoulou V."/>
            <person name="Squina F.M."/>
            <person name="Sun H."/>
            <person name="Susca A."/>
            <person name="Todd R.B."/>
            <person name="Tsang A."/>
            <person name="Unkles S.E."/>
            <person name="van de Wiele N."/>
            <person name="van Rossen-Uffink D."/>
            <person name="Oliveira J.V."/>
            <person name="Vesth T.C."/>
            <person name="Visser J."/>
            <person name="Yu J.-H."/>
            <person name="Zhou M."/>
            <person name="Andersen M.R."/>
            <person name="Archer D.B."/>
            <person name="Baker S.E."/>
            <person name="Benoit I."/>
            <person name="Brakhage A.A."/>
            <person name="Braus G.H."/>
            <person name="Fischer R."/>
            <person name="Frisvad J.C."/>
            <person name="Goldman G.H."/>
            <person name="Houbraken J."/>
            <person name="Oakley B."/>
            <person name="Pocsi I."/>
            <person name="Scazzocchio C."/>
            <person name="Seiboth B."/>
            <person name="vanKuyk P.A."/>
            <person name="Wortman J."/>
            <person name="Dyer P.S."/>
            <person name="Grigoriev I.V."/>
        </authorList>
    </citation>
    <scope>NUCLEOTIDE SEQUENCE [LARGE SCALE GENOMIC DNA]</scope>
    <source>
        <strain evidence="8">CBS 583.65</strain>
    </source>
</reference>
<comment type="subcellular location">
    <subcellularLocation>
        <location evidence="1">Nucleus</location>
    </subcellularLocation>
</comment>
<dbReference type="AlphaFoldDB" id="A0A1L9Q3R4"/>
<dbReference type="InterPro" id="IPR021858">
    <property type="entry name" value="Fun_TF"/>
</dbReference>
<evidence type="ECO:0000313" key="8">
    <source>
        <dbReference type="Proteomes" id="UP000184073"/>
    </source>
</evidence>
<keyword evidence="4" id="KW-0804">Transcription</keyword>
<accession>A0A1L9Q3R4</accession>
<dbReference type="GO" id="GO:0045944">
    <property type="term" value="P:positive regulation of transcription by RNA polymerase II"/>
    <property type="evidence" value="ECO:0007669"/>
    <property type="project" value="TreeGrafter"/>
</dbReference>
<dbReference type="GO" id="GO:0005634">
    <property type="term" value="C:nucleus"/>
    <property type="evidence" value="ECO:0007669"/>
    <property type="project" value="UniProtKB-SubCell"/>
</dbReference>
<keyword evidence="3" id="KW-0238">DNA-binding</keyword>
<evidence type="ECO:0000256" key="2">
    <source>
        <dbReference type="ARBA" id="ARBA00023015"/>
    </source>
</evidence>
<dbReference type="EMBL" id="KV878139">
    <property type="protein sequence ID" value="OJJ08404.1"/>
    <property type="molecule type" value="Genomic_DNA"/>
</dbReference>
<evidence type="ECO:0000256" key="3">
    <source>
        <dbReference type="ARBA" id="ARBA00023125"/>
    </source>
</evidence>
<organism evidence="7 8">
    <name type="scientific">Aspergillus versicolor CBS 583.65</name>
    <dbReference type="NCBI Taxonomy" id="1036611"/>
    <lineage>
        <taxon>Eukaryota</taxon>
        <taxon>Fungi</taxon>
        <taxon>Dikarya</taxon>
        <taxon>Ascomycota</taxon>
        <taxon>Pezizomycotina</taxon>
        <taxon>Eurotiomycetes</taxon>
        <taxon>Eurotiomycetidae</taxon>
        <taxon>Eurotiales</taxon>
        <taxon>Aspergillaceae</taxon>
        <taxon>Aspergillus</taxon>
        <taxon>Aspergillus subgen. Nidulantes</taxon>
    </lineage>
</organism>
<proteinExistence type="predicted"/>
<feature type="domain" description="Zn(2)-C6 fungal-type" evidence="6">
    <location>
        <begin position="10"/>
        <end position="40"/>
    </location>
</feature>
<dbReference type="Proteomes" id="UP000184073">
    <property type="component" value="Unassembled WGS sequence"/>
</dbReference>
<dbReference type="PROSITE" id="PS00463">
    <property type="entry name" value="ZN2_CY6_FUNGAL_1"/>
    <property type="match status" value="1"/>
</dbReference>
<dbReference type="InterPro" id="IPR001138">
    <property type="entry name" value="Zn2Cys6_DnaBD"/>
</dbReference>
<dbReference type="PANTHER" id="PTHR37534">
    <property type="entry name" value="TRANSCRIPTIONAL ACTIVATOR PROTEIN UGA3"/>
    <property type="match status" value="1"/>
</dbReference>
<evidence type="ECO:0000256" key="4">
    <source>
        <dbReference type="ARBA" id="ARBA00023163"/>
    </source>
</evidence>